<gene>
    <name evidence="1" type="ORF">LCGC14_3108410</name>
</gene>
<dbReference type="AlphaFoldDB" id="A0A0F8WUK0"/>
<organism evidence="1">
    <name type="scientific">marine sediment metagenome</name>
    <dbReference type="NCBI Taxonomy" id="412755"/>
    <lineage>
        <taxon>unclassified sequences</taxon>
        <taxon>metagenomes</taxon>
        <taxon>ecological metagenomes</taxon>
    </lineage>
</organism>
<feature type="non-terminal residue" evidence="1">
    <location>
        <position position="1"/>
    </location>
</feature>
<name>A0A0F8WUK0_9ZZZZ</name>
<reference evidence="1" key="1">
    <citation type="journal article" date="2015" name="Nature">
        <title>Complex archaea that bridge the gap between prokaryotes and eukaryotes.</title>
        <authorList>
            <person name="Spang A."/>
            <person name="Saw J.H."/>
            <person name="Jorgensen S.L."/>
            <person name="Zaremba-Niedzwiedzka K."/>
            <person name="Martijn J."/>
            <person name="Lind A.E."/>
            <person name="van Eijk R."/>
            <person name="Schleper C."/>
            <person name="Guy L."/>
            <person name="Ettema T.J."/>
        </authorList>
    </citation>
    <scope>NUCLEOTIDE SEQUENCE</scope>
</reference>
<comment type="caution">
    <text evidence="1">The sequence shown here is derived from an EMBL/GenBank/DDBJ whole genome shotgun (WGS) entry which is preliminary data.</text>
</comment>
<sequence length="143" mass="15795">QARVTSVATSYPRIFAIRNVKYVKEIGTLKDVIFYPTPGTVRQLNYSYVISPPKPTADTDLFVGGPWASEAIMECALAAAELQEDDIQGVHTQAAASLLHQLVETDLRNAPESCGRVYDGGLGGRDRFFHRYLDILDSNIYAD</sequence>
<protein>
    <submittedName>
        <fullName evidence="1">Uncharacterized protein</fullName>
    </submittedName>
</protein>
<accession>A0A0F8WUK0</accession>
<dbReference type="EMBL" id="LAZR01067195">
    <property type="protein sequence ID" value="KKK52090.1"/>
    <property type="molecule type" value="Genomic_DNA"/>
</dbReference>
<evidence type="ECO:0000313" key="1">
    <source>
        <dbReference type="EMBL" id="KKK52090.1"/>
    </source>
</evidence>
<proteinExistence type="predicted"/>